<sequence length="42" mass="4317">MTGNAVAEGVLPCHTHGSPRECTGAPKSSFAGCVVYERPVAE</sequence>
<reference evidence="1" key="1">
    <citation type="submission" date="2014-11" db="EMBL/GenBank/DDBJ databases">
        <authorList>
            <person name="Amaro Gonzalez C."/>
        </authorList>
    </citation>
    <scope>NUCLEOTIDE SEQUENCE</scope>
</reference>
<accession>A0A0E9SZF3</accession>
<dbReference type="EMBL" id="GBXM01062704">
    <property type="protein sequence ID" value="JAH45873.1"/>
    <property type="molecule type" value="Transcribed_RNA"/>
</dbReference>
<reference evidence="1" key="2">
    <citation type="journal article" date="2015" name="Fish Shellfish Immunol.">
        <title>Early steps in the European eel (Anguilla anguilla)-Vibrio vulnificus interaction in the gills: Role of the RtxA13 toxin.</title>
        <authorList>
            <person name="Callol A."/>
            <person name="Pajuelo D."/>
            <person name="Ebbesson L."/>
            <person name="Teles M."/>
            <person name="MacKenzie S."/>
            <person name="Amaro C."/>
        </authorList>
    </citation>
    <scope>NUCLEOTIDE SEQUENCE</scope>
</reference>
<dbReference type="AlphaFoldDB" id="A0A0E9SZF3"/>
<evidence type="ECO:0000313" key="1">
    <source>
        <dbReference type="EMBL" id="JAH45873.1"/>
    </source>
</evidence>
<protein>
    <submittedName>
        <fullName evidence="1">Uncharacterized protein</fullName>
    </submittedName>
</protein>
<name>A0A0E9SZF3_ANGAN</name>
<organism evidence="1">
    <name type="scientific">Anguilla anguilla</name>
    <name type="common">European freshwater eel</name>
    <name type="synonym">Muraena anguilla</name>
    <dbReference type="NCBI Taxonomy" id="7936"/>
    <lineage>
        <taxon>Eukaryota</taxon>
        <taxon>Metazoa</taxon>
        <taxon>Chordata</taxon>
        <taxon>Craniata</taxon>
        <taxon>Vertebrata</taxon>
        <taxon>Euteleostomi</taxon>
        <taxon>Actinopterygii</taxon>
        <taxon>Neopterygii</taxon>
        <taxon>Teleostei</taxon>
        <taxon>Anguilliformes</taxon>
        <taxon>Anguillidae</taxon>
        <taxon>Anguilla</taxon>
    </lineage>
</organism>
<proteinExistence type="predicted"/>